<dbReference type="KEGG" id="soy:115884705"/>
<evidence type="ECO:0000313" key="2">
    <source>
        <dbReference type="RefSeq" id="XP_030759215.1"/>
    </source>
</evidence>
<protein>
    <submittedName>
        <fullName evidence="2">Craniofacial development protein 2-like</fullName>
    </submittedName>
</protein>
<keyword evidence="1" id="KW-1185">Reference proteome</keyword>
<sequence length="189" mass="21677">MQGIRTKQQEVFSEINKMKIDICVLTETKKKGKGTETVGEYIHIFSGVNKETRAKRGVSVAIHKRLKNNIKSWDEIDEQIITVEIHKNHRQMIIIGVYAPSDDADPLTKDMFFNKQTHIISDIKHDKELFLLGDFNSRTGTETNSPVVGQYGERSTTNDNGLRLRGMCESLNLKIMNGFFPHRDIHKFT</sequence>
<reference evidence="2" key="1">
    <citation type="submission" date="2025-08" db="UniProtKB">
        <authorList>
            <consortium name="RefSeq"/>
        </authorList>
    </citation>
    <scope>IDENTIFICATION</scope>
    <source>
        <tissue evidence="2">Gonads</tissue>
    </source>
</reference>
<evidence type="ECO:0000313" key="1">
    <source>
        <dbReference type="Proteomes" id="UP000504635"/>
    </source>
</evidence>
<dbReference type="GeneID" id="115884705"/>
<organism evidence="1 2">
    <name type="scientific">Sitophilus oryzae</name>
    <name type="common">Rice weevil</name>
    <name type="synonym">Curculio oryzae</name>
    <dbReference type="NCBI Taxonomy" id="7048"/>
    <lineage>
        <taxon>Eukaryota</taxon>
        <taxon>Metazoa</taxon>
        <taxon>Ecdysozoa</taxon>
        <taxon>Arthropoda</taxon>
        <taxon>Hexapoda</taxon>
        <taxon>Insecta</taxon>
        <taxon>Pterygota</taxon>
        <taxon>Neoptera</taxon>
        <taxon>Endopterygota</taxon>
        <taxon>Coleoptera</taxon>
        <taxon>Polyphaga</taxon>
        <taxon>Cucujiformia</taxon>
        <taxon>Curculionidae</taxon>
        <taxon>Dryophthorinae</taxon>
        <taxon>Sitophilus</taxon>
    </lineage>
</organism>
<gene>
    <name evidence="2" type="primary">LOC115884705</name>
</gene>
<accession>A0A6J2Y8C5</accession>
<dbReference type="InterPro" id="IPR036691">
    <property type="entry name" value="Endo/exonu/phosph_ase_sf"/>
</dbReference>
<dbReference type="Gene3D" id="3.60.10.10">
    <property type="entry name" value="Endonuclease/exonuclease/phosphatase"/>
    <property type="match status" value="1"/>
</dbReference>
<dbReference type="RefSeq" id="XP_030759215.1">
    <property type="nucleotide sequence ID" value="XM_030903355.1"/>
</dbReference>
<name>A0A6J2Y8C5_SITOR</name>
<dbReference type="OrthoDB" id="410542at2759"/>
<proteinExistence type="predicted"/>
<dbReference type="AlphaFoldDB" id="A0A6J2Y8C5"/>
<dbReference type="SUPFAM" id="SSF56219">
    <property type="entry name" value="DNase I-like"/>
    <property type="match status" value="1"/>
</dbReference>
<dbReference type="Proteomes" id="UP000504635">
    <property type="component" value="Unplaced"/>
</dbReference>
<dbReference type="InParanoid" id="A0A6J2Y8C5"/>